<evidence type="ECO:0000256" key="1">
    <source>
        <dbReference type="ARBA" id="ARBA00022448"/>
    </source>
</evidence>
<dbReference type="CDD" id="cd03214">
    <property type="entry name" value="ABC_Iron-Siderophores_B12_Hemin"/>
    <property type="match status" value="1"/>
</dbReference>
<organism evidence="8 9">
    <name type="scientific">Pigmentiphaga humi</name>
    <dbReference type="NCBI Taxonomy" id="2478468"/>
    <lineage>
        <taxon>Bacteria</taxon>
        <taxon>Pseudomonadati</taxon>
        <taxon>Pseudomonadota</taxon>
        <taxon>Betaproteobacteria</taxon>
        <taxon>Burkholderiales</taxon>
        <taxon>Alcaligenaceae</taxon>
        <taxon>Pigmentiphaga</taxon>
    </lineage>
</organism>
<comment type="function">
    <text evidence="6">Part of the ABC transporter complex HmuTUV involved in hemin import. Responsible for energy coupling to the transport system.</text>
</comment>
<dbReference type="Gene3D" id="3.40.50.300">
    <property type="entry name" value="P-loop containing nucleotide triphosphate hydrolases"/>
    <property type="match status" value="1"/>
</dbReference>
<evidence type="ECO:0000256" key="4">
    <source>
        <dbReference type="ARBA" id="ARBA00022840"/>
    </source>
</evidence>
<evidence type="ECO:0000256" key="3">
    <source>
        <dbReference type="ARBA" id="ARBA00022741"/>
    </source>
</evidence>
<reference evidence="8 9" key="1">
    <citation type="submission" date="2018-10" db="EMBL/GenBank/DDBJ databases">
        <authorList>
            <person name="Criscuolo A."/>
        </authorList>
    </citation>
    <scope>NUCLEOTIDE SEQUENCE [LARGE SCALE GENOMIC DNA]</scope>
    <source>
        <strain evidence="8">DnA1</strain>
    </source>
</reference>
<dbReference type="OrthoDB" id="5296765at2"/>
<keyword evidence="9" id="KW-1185">Reference proteome</keyword>
<keyword evidence="4 8" id="KW-0067">ATP-binding</keyword>
<name>A0A3P4B8M7_9BURK</name>
<dbReference type="GO" id="GO:0005524">
    <property type="term" value="F:ATP binding"/>
    <property type="evidence" value="ECO:0007669"/>
    <property type="project" value="UniProtKB-KW"/>
</dbReference>
<dbReference type="Proteomes" id="UP000277294">
    <property type="component" value="Unassembled WGS sequence"/>
</dbReference>
<dbReference type="Pfam" id="PF00005">
    <property type="entry name" value="ABC_tran"/>
    <property type="match status" value="1"/>
</dbReference>
<keyword evidence="2" id="KW-0472">Membrane</keyword>
<evidence type="ECO:0000313" key="9">
    <source>
        <dbReference type="Proteomes" id="UP000277294"/>
    </source>
</evidence>
<keyword evidence="5" id="KW-1278">Translocase</keyword>
<evidence type="ECO:0000256" key="5">
    <source>
        <dbReference type="ARBA" id="ARBA00022967"/>
    </source>
</evidence>
<accession>A0A3P4B8M7</accession>
<keyword evidence="1" id="KW-0813">Transport</keyword>
<keyword evidence="2" id="KW-1003">Cell membrane</keyword>
<dbReference type="PROSITE" id="PS50893">
    <property type="entry name" value="ABC_TRANSPORTER_2"/>
    <property type="match status" value="1"/>
</dbReference>
<keyword evidence="3" id="KW-0547">Nucleotide-binding</keyword>
<evidence type="ECO:0000313" key="8">
    <source>
        <dbReference type="EMBL" id="VCU72593.1"/>
    </source>
</evidence>
<keyword evidence="8" id="KW-0378">Hydrolase</keyword>
<gene>
    <name evidence="8" type="primary">hmuV</name>
    <name evidence="8" type="ORF">PIGHUM_04695</name>
</gene>
<dbReference type="InterPro" id="IPR027417">
    <property type="entry name" value="P-loop_NTPase"/>
</dbReference>
<feature type="domain" description="ABC transporter" evidence="7">
    <location>
        <begin position="4"/>
        <end position="249"/>
    </location>
</feature>
<dbReference type="NCBIfam" id="NF010068">
    <property type="entry name" value="PRK13548.1"/>
    <property type="match status" value="1"/>
</dbReference>
<evidence type="ECO:0000256" key="2">
    <source>
        <dbReference type="ARBA" id="ARBA00022475"/>
    </source>
</evidence>
<dbReference type="InterPro" id="IPR003439">
    <property type="entry name" value="ABC_transporter-like_ATP-bd"/>
</dbReference>
<dbReference type="PANTHER" id="PTHR42794">
    <property type="entry name" value="HEMIN IMPORT ATP-BINDING PROTEIN HMUV"/>
    <property type="match status" value="1"/>
</dbReference>
<evidence type="ECO:0000259" key="7">
    <source>
        <dbReference type="PROSITE" id="PS50893"/>
    </source>
</evidence>
<proteinExistence type="predicted"/>
<dbReference type="EC" id="3.6.3.-" evidence="8"/>
<evidence type="ECO:0000256" key="6">
    <source>
        <dbReference type="ARBA" id="ARBA00037066"/>
    </source>
</evidence>
<dbReference type="InterPro" id="IPR003593">
    <property type="entry name" value="AAA+_ATPase"/>
</dbReference>
<sequence length="266" mass="28751">MLQVRALQVTRRQAGQAHARVVLDDIDCAVGEGEVVMLIGPNGAGKSTLLAAMAGDLQPAAGEVRFKGRALRDWPAGELARQRAVLPQRAGLSLPFTVDEVVQLGCLARSESRRQLRAIVRTALETAGVVHLAQRSMPALSGGEQARVHLARVLAQIWPEGEGGDGHRLLLLDEPCASLDPHHQHSVCTAVREFAHRTGAAVIVTMHDMNLAAQYADRIVALWEGRLIADGAPRSVLTREFVQRCFAVDAAQWQADDDLLVATRPL</sequence>
<protein>
    <submittedName>
        <fullName evidence="8">Hemin import ATP-binding protein HmuV</fullName>
        <ecNumber evidence="8">3.6.3.-</ecNumber>
    </submittedName>
</protein>
<dbReference type="AlphaFoldDB" id="A0A3P4B8M7"/>
<dbReference type="EMBL" id="UWPJ01000043">
    <property type="protein sequence ID" value="VCU72593.1"/>
    <property type="molecule type" value="Genomic_DNA"/>
</dbReference>
<dbReference type="SUPFAM" id="SSF52540">
    <property type="entry name" value="P-loop containing nucleoside triphosphate hydrolases"/>
    <property type="match status" value="1"/>
</dbReference>
<dbReference type="GO" id="GO:0016887">
    <property type="term" value="F:ATP hydrolysis activity"/>
    <property type="evidence" value="ECO:0007669"/>
    <property type="project" value="InterPro"/>
</dbReference>
<dbReference type="PANTHER" id="PTHR42794:SF1">
    <property type="entry name" value="HEMIN IMPORT ATP-BINDING PROTEIN HMUV"/>
    <property type="match status" value="1"/>
</dbReference>
<dbReference type="SMART" id="SM00382">
    <property type="entry name" value="AAA"/>
    <property type="match status" value="1"/>
</dbReference>